<dbReference type="AlphaFoldDB" id="A0A1H7HX95"/>
<organism evidence="2 3">
    <name type="scientific">Pseudobutyrivibrio ruminis</name>
    <dbReference type="NCBI Taxonomy" id="46206"/>
    <lineage>
        <taxon>Bacteria</taxon>
        <taxon>Bacillati</taxon>
        <taxon>Bacillota</taxon>
        <taxon>Clostridia</taxon>
        <taxon>Lachnospirales</taxon>
        <taxon>Lachnospiraceae</taxon>
        <taxon>Pseudobutyrivibrio</taxon>
    </lineage>
</organism>
<reference evidence="3" key="1">
    <citation type="submission" date="2016-10" db="EMBL/GenBank/DDBJ databases">
        <authorList>
            <person name="Varghese N."/>
        </authorList>
    </citation>
    <scope>NUCLEOTIDE SEQUENCE [LARGE SCALE GENOMIC DNA]</scope>
    <source>
        <strain evidence="3">ACV-9</strain>
    </source>
</reference>
<dbReference type="EMBL" id="FNZX01000006">
    <property type="protein sequence ID" value="SEK54768.1"/>
    <property type="molecule type" value="Genomic_DNA"/>
</dbReference>
<keyword evidence="3" id="KW-1185">Reference proteome</keyword>
<gene>
    <name evidence="2" type="ORF">SAMN02910377_01174</name>
</gene>
<accession>A0A1H7HX95</accession>
<keyword evidence="1" id="KW-0472">Membrane</keyword>
<sequence length="205" mass="22994">MKNKINTFSQLNRKQKLQYIWDYYKIHIIVTAAIICILFSIIRTVHKNHDIDLYVAYVNIAADDSLLESIDDATGLNISNYTNLLITEDPASDNLEYAYASSMKLMSAISAGKLDIIVADSYGIEMAKNAGYLTNPKDYLESKNPALANKLENYYVEDESCVPYAIDLSYSNIFVQAGFSEHLYVGIVASEEVSPEVSDYLLSIN</sequence>
<name>A0A1H7HX95_9FIRM</name>
<dbReference type="Proteomes" id="UP000182321">
    <property type="component" value="Unassembled WGS sequence"/>
</dbReference>
<evidence type="ECO:0000313" key="3">
    <source>
        <dbReference type="Proteomes" id="UP000182321"/>
    </source>
</evidence>
<proteinExistence type="predicted"/>
<protein>
    <recommendedName>
        <fullName evidence="4">Extracellular solute-binding protein</fullName>
    </recommendedName>
</protein>
<dbReference type="RefSeq" id="WP_074790201.1">
    <property type="nucleotide sequence ID" value="NZ_FNZX01000006.1"/>
</dbReference>
<evidence type="ECO:0000313" key="2">
    <source>
        <dbReference type="EMBL" id="SEK54768.1"/>
    </source>
</evidence>
<evidence type="ECO:0008006" key="4">
    <source>
        <dbReference type="Google" id="ProtNLM"/>
    </source>
</evidence>
<feature type="transmembrane region" description="Helical" evidence="1">
    <location>
        <begin position="21"/>
        <end position="42"/>
    </location>
</feature>
<keyword evidence="1" id="KW-0812">Transmembrane</keyword>
<evidence type="ECO:0000256" key="1">
    <source>
        <dbReference type="SAM" id="Phobius"/>
    </source>
</evidence>
<keyword evidence="1" id="KW-1133">Transmembrane helix</keyword>